<reference evidence="1 2" key="1">
    <citation type="submission" date="2020-10" db="EMBL/GenBank/DDBJ databases">
        <title>Degradation of 1,4-Dioxane by Xanthobacter sp. YN2, via a Novel Group-2 Soluble Di-Iron Monooxygenase.</title>
        <authorList>
            <person name="Ma F."/>
            <person name="Wang Y."/>
            <person name="Yang J."/>
            <person name="Guo H."/>
            <person name="Su D."/>
            <person name="Yu L."/>
        </authorList>
    </citation>
    <scope>NUCLEOTIDE SEQUENCE [LARGE SCALE GENOMIC DNA]</scope>
    <source>
        <strain evidence="1 2">YN2</strain>
    </source>
</reference>
<protein>
    <submittedName>
        <fullName evidence="1">Uncharacterized protein</fullName>
    </submittedName>
</protein>
<sequence>MMIRTHETMVTFDHPFRMSGADGVLPAGTYRVAIDEEELLGLSFTAYRRVATMLHTPAVSAPQGRSACLAIEAVELDAALMKDRQQSVESH</sequence>
<proteinExistence type="predicted"/>
<gene>
    <name evidence="1" type="ORF">EZH22_15285</name>
</gene>
<name>A0A974SGP6_9HYPH</name>
<keyword evidence="2" id="KW-1185">Reference proteome</keyword>
<dbReference type="Proteomes" id="UP000596427">
    <property type="component" value="Chromosome"/>
</dbReference>
<dbReference type="AlphaFoldDB" id="A0A974SGP6"/>
<accession>A0A974SGP6</accession>
<dbReference type="RefSeq" id="WP_203191429.1">
    <property type="nucleotide sequence ID" value="NZ_CP063362.1"/>
</dbReference>
<dbReference type="KEGG" id="xdi:EZH22_15285"/>
<evidence type="ECO:0000313" key="2">
    <source>
        <dbReference type="Proteomes" id="UP000596427"/>
    </source>
</evidence>
<evidence type="ECO:0000313" key="1">
    <source>
        <dbReference type="EMBL" id="QRG04552.1"/>
    </source>
</evidence>
<organism evidence="1 2">
    <name type="scientific">Xanthobacter dioxanivorans</name>
    <dbReference type="NCBI Taxonomy" id="2528964"/>
    <lineage>
        <taxon>Bacteria</taxon>
        <taxon>Pseudomonadati</taxon>
        <taxon>Pseudomonadota</taxon>
        <taxon>Alphaproteobacteria</taxon>
        <taxon>Hyphomicrobiales</taxon>
        <taxon>Xanthobacteraceae</taxon>
        <taxon>Xanthobacter</taxon>
    </lineage>
</organism>
<dbReference type="EMBL" id="CP063362">
    <property type="protein sequence ID" value="QRG04552.1"/>
    <property type="molecule type" value="Genomic_DNA"/>
</dbReference>